<keyword evidence="5" id="KW-1185">Reference proteome</keyword>
<dbReference type="AlphaFoldDB" id="A0A562Q0E8"/>
<accession>A0A562Q0E8</accession>
<dbReference type="GO" id="GO:0003677">
    <property type="term" value="F:DNA binding"/>
    <property type="evidence" value="ECO:0007669"/>
    <property type="project" value="UniProtKB-KW"/>
</dbReference>
<reference evidence="2 5" key="3">
    <citation type="submission" date="2019-12" db="EMBL/GenBank/DDBJ databases">
        <title>Draft Genome Sequences of Six Type Strains of the Genus Massilia.</title>
        <authorList>
            <person name="Miess H."/>
            <person name="Frediansyah A."/>
            <person name="Goeker M."/>
            <person name="Gross H."/>
        </authorList>
    </citation>
    <scope>NUCLEOTIDE SEQUENCE [LARGE SCALE GENOMIC DNA]</scope>
    <source>
        <strain evidence="2 5">DSM 26639</strain>
    </source>
</reference>
<protein>
    <submittedName>
        <fullName evidence="3">DNA-binding FrmR family transcriptional regulator</fullName>
    </submittedName>
    <submittedName>
        <fullName evidence="2">Metal-sensing transcriptional repressor</fullName>
    </submittedName>
</protein>
<sequence>MGHTIQQKTKLLARVRRIRGQVEAIERALEAEQGCAEVLQLVAATRGAMNGLMGEIAEEHVRAHVAAPGLAHDERAQAADELVQVIRTYLK</sequence>
<evidence type="ECO:0000313" key="4">
    <source>
        <dbReference type="Proteomes" id="UP000315112"/>
    </source>
</evidence>
<dbReference type="EMBL" id="VLKW01000002">
    <property type="protein sequence ID" value="TWI49806.1"/>
    <property type="molecule type" value="Genomic_DNA"/>
</dbReference>
<proteinExistence type="inferred from homology"/>
<dbReference type="PANTHER" id="PTHR33677:SF5">
    <property type="entry name" value="TRANSCRIPTIONAL REPRESSOR FRMR"/>
    <property type="match status" value="1"/>
</dbReference>
<dbReference type="Pfam" id="PF02583">
    <property type="entry name" value="Trns_repr_metal"/>
    <property type="match status" value="1"/>
</dbReference>
<dbReference type="CDD" id="cd10153">
    <property type="entry name" value="RcnR-FrmR-like_DUF156"/>
    <property type="match status" value="1"/>
</dbReference>
<dbReference type="OrthoDB" id="9806052at2"/>
<reference evidence="3 4" key="1">
    <citation type="journal article" date="2015" name="Stand. Genomic Sci.">
        <title>Genomic Encyclopedia of Bacterial and Archaeal Type Strains, Phase III: the genomes of soil and plant-associated and newly described type strains.</title>
        <authorList>
            <person name="Whitman W.B."/>
            <person name="Woyke T."/>
            <person name="Klenk H.P."/>
            <person name="Zhou Y."/>
            <person name="Lilburn T.G."/>
            <person name="Beck B.J."/>
            <person name="De Vos P."/>
            <person name="Vandamme P."/>
            <person name="Eisen J.A."/>
            <person name="Garrity G."/>
            <person name="Hugenholtz P."/>
            <person name="Kyrpides N.C."/>
        </authorList>
    </citation>
    <scope>NUCLEOTIDE SEQUENCE [LARGE SCALE GENOMIC DNA]</scope>
    <source>
        <strain evidence="3 4">CGMCC 1.10685</strain>
    </source>
</reference>
<dbReference type="GO" id="GO:0046872">
    <property type="term" value="F:metal ion binding"/>
    <property type="evidence" value="ECO:0007669"/>
    <property type="project" value="InterPro"/>
</dbReference>
<gene>
    <name evidence="2" type="ORF">GO485_05845</name>
    <name evidence="3" type="ORF">IP92_01029</name>
</gene>
<evidence type="ECO:0000313" key="5">
    <source>
        <dbReference type="Proteomes" id="UP000437862"/>
    </source>
</evidence>
<dbReference type="EMBL" id="CP046904">
    <property type="protein sequence ID" value="QGZ38623.1"/>
    <property type="molecule type" value="Genomic_DNA"/>
</dbReference>
<keyword evidence="3" id="KW-0238">DNA-binding</keyword>
<organism evidence="3 4">
    <name type="scientific">Pseudoduganella flava</name>
    <dbReference type="NCBI Taxonomy" id="871742"/>
    <lineage>
        <taxon>Bacteria</taxon>
        <taxon>Pseudomonadati</taxon>
        <taxon>Pseudomonadota</taxon>
        <taxon>Betaproteobacteria</taxon>
        <taxon>Burkholderiales</taxon>
        <taxon>Oxalobacteraceae</taxon>
        <taxon>Telluria group</taxon>
        <taxon>Pseudoduganella</taxon>
    </lineage>
</organism>
<dbReference type="InterPro" id="IPR003735">
    <property type="entry name" value="Metal_Tscrpt_repr"/>
</dbReference>
<dbReference type="Proteomes" id="UP000437862">
    <property type="component" value="Chromosome"/>
</dbReference>
<evidence type="ECO:0000313" key="2">
    <source>
        <dbReference type="EMBL" id="QGZ38623.1"/>
    </source>
</evidence>
<dbReference type="InterPro" id="IPR038390">
    <property type="entry name" value="Metal_Tscrpt_repr_sf"/>
</dbReference>
<dbReference type="PANTHER" id="PTHR33677">
    <property type="entry name" value="TRANSCRIPTIONAL REPRESSOR FRMR-RELATED"/>
    <property type="match status" value="1"/>
</dbReference>
<dbReference type="Proteomes" id="UP000315112">
    <property type="component" value="Unassembled WGS sequence"/>
</dbReference>
<evidence type="ECO:0000313" key="3">
    <source>
        <dbReference type="EMBL" id="TWI49806.1"/>
    </source>
</evidence>
<evidence type="ECO:0000256" key="1">
    <source>
        <dbReference type="ARBA" id="ARBA00005260"/>
    </source>
</evidence>
<comment type="similarity">
    <text evidence="1">Belongs to the FrmR/RcnR family.</text>
</comment>
<reference evidence="3" key="2">
    <citation type="submission" date="2019-07" db="EMBL/GenBank/DDBJ databases">
        <authorList>
            <person name="Whitman W."/>
            <person name="Huntemann M."/>
            <person name="Clum A."/>
            <person name="Pillay M."/>
            <person name="Palaniappan K."/>
            <person name="Varghese N."/>
            <person name="Mikhailova N."/>
            <person name="Stamatis D."/>
            <person name="Reddy T."/>
            <person name="Daum C."/>
            <person name="Shapiro N."/>
            <person name="Ivanova N."/>
            <person name="Kyrpides N."/>
            <person name="Woyke T."/>
        </authorList>
    </citation>
    <scope>NUCLEOTIDE SEQUENCE</scope>
    <source>
        <strain evidence="3">CGMCC 1.10685</strain>
    </source>
</reference>
<dbReference type="GO" id="GO:0045892">
    <property type="term" value="P:negative regulation of DNA-templated transcription"/>
    <property type="evidence" value="ECO:0007669"/>
    <property type="project" value="UniProtKB-ARBA"/>
</dbReference>
<dbReference type="Gene3D" id="1.20.58.1000">
    <property type="entry name" value="Metal-sensitive repressor, helix protomer"/>
    <property type="match status" value="1"/>
</dbReference>
<dbReference type="RefSeq" id="WP_145873470.1">
    <property type="nucleotide sequence ID" value="NZ_CP046904.1"/>
</dbReference>
<name>A0A562Q0E8_9BURK</name>